<accession>A0A9D2MP57</accession>
<name>A0A9D2MP57_9FIRM</name>
<keyword evidence="1" id="KW-0677">Repeat</keyword>
<evidence type="ECO:0000259" key="3">
    <source>
        <dbReference type="PROSITE" id="PS51272"/>
    </source>
</evidence>
<evidence type="ECO:0000256" key="2">
    <source>
        <dbReference type="SAM" id="SignalP"/>
    </source>
</evidence>
<feature type="domain" description="SLH" evidence="3">
    <location>
        <begin position="91"/>
        <end position="154"/>
    </location>
</feature>
<keyword evidence="2" id="KW-0732">Signal</keyword>
<dbReference type="InterPro" id="IPR001119">
    <property type="entry name" value="SLH_dom"/>
</dbReference>
<dbReference type="AlphaFoldDB" id="A0A9D2MP57"/>
<reference evidence="4" key="2">
    <citation type="submission" date="2021-04" db="EMBL/GenBank/DDBJ databases">
        <authorList>
            <person name="Gilroy R."/>
        </authorList>
    </citation>
    <scope>NUCLEOTIDE SEQUENCE</scope>
    <source>
        <strain evidence="4">CHK192-8294</strain>
    </source>
</reference>
<evidence type="ECO:0000313" key="5">
    <source>
        <dbReference type="Proteomes" id="UP000823921"/>
    </source>
</evidence>
<feature type="signal peptide" evidence="2">
    <location>
        <begin position="1"/>
        <end position="21"/>
    </location>
</feature>
<reference evidence="4" key="1">
    <citation type="journal article" date="2021" name="PeerJ">
        <title>Extensive microbial diversity within the chicken gut microbiome revealed by metagenomics and culture.</title>
        <authorList>
            <person name="Gilroy R."/>
            <person name="Ravi A."/>
            <person name="Getino M."/>
            <person name="Pursley I."/>
            <person name="Horton D.L."/>
            <person name="Alikhan N.F."/>
            <person name="Baker D."/>
            <person name="Gharbi K."/>
            <person name="Hall N."/>
            <person name="Watson M."/>
            <person name="Adriaenssens E.M."/>
            <person name="Foster-Nyarko E."/>
            <person name="Jarju S."/>
            <person name="Secka A."/>
            <person name="Antonio M."/>
            <person name="Oren A."/>
            <person name="Chaudhuri R.R."/>
            <person name="La Ragione R."/>
            <person name="Hildebrand F."/>
            <person name="Pallen M.J."/>
        </authorList>
    </citation>
    <scope>NUCLEOTIDE SEQUENCE</scope>
    <source>
        <strain evidence="4">CHK192-8294</strain>
    </source>
</reference>
<protein>
    <submittedName>
        <fullName evidence="4">S-layer homology domain-containing protein</fullName>
    </submittedName>
</protein>
<dbReference type="EMBL" id="DWXO01000084">
    <property type="protein sequence ID" value="HJB81119.1"/>
    <property type="molecule type" value="Genomic_DNA"/>
</dbReference>
<dbReference type="PROSITE" id="PS51272">
    <property type="entry name" value="SLH"/>
    <property type="match status" value="2"/>
</dbReference>
<dbReference type="Pfam" id="PF00395">
    <property type="entry name" value="SLH"/>
    <property type="match status" value="2"/>
</dbReference>
<evidence type="ECO:0000256" key="1">
    <source>
        <dbReference type="ARBA" id="ARBA00022737"/>
    </source>
</evidence>
<feature type="chain" id="PRO_5038715067" evidence="2">
    <location>
        <begin position="22"/>
        <end position="222"/>
    </location>
</feature>
<gene>
    <name evidence="4" type="ORF">H9712_09035</name>
</gene>
<evidence type="ECO:0000313" key="4">
    <source>
        <dbReference type="EMBL" id="HJB81119.1"/>
    </source>
</evidence>
<feature type="domain" description="SLH" evidence="3">
    <location>
        <begin position="162"/>
        <end position="222"/>
    </location>
</feature>
<sequence>MLKKMLCTLTALVMLVTPALAIKGEVVNPDELPYIPTEGSPSSWAAPEIKQAADAGLIPQFTGGPSYQDQITREQFAQLVVQTVEVIQDKELPAAAEGTFSDSDSLAIRKASQAGIVTGTGGGKFAPTLTTNREQIATMLYRAVGTIETATGVDLAPKAGSVDGYTDQASVSPWAVEGVGALAANGIMKGNGSALSPQEPCSVEQAILLAWRLYAQYGDQAG</sequence>
<proteinExistence type="predicted"/>
<organism evidence="4 5">
    <name type="scientific">Candidatus Flavonifractor intestinigallinarum</name>
    <dbReference type="NCBI Taxonomy" id="2838586"/>
    <lineage>
        <taxon>Bacteria</taxon>
        <taxon>Bacillati</taxon>
        <taxon>Bacillota</taxon>
        <taxon>Clostridia</taxon>
        <taxon>Eubacteriales</taxon>
        <taxon>Oscillospiraceae</taxon>
        <taxon>Flavonifractor</taxon>
    </lineage>
</organism>
<comment type="caution">
    <text evidence="4">The sequence shown here is derived from an EMBL/GenBank/DDBJ whole genome shotgun (WGS) entry which is preliminary data.</text>
</comment>
<dbReference type="Proteomes" id="UP000823921">
    <property type="component" value="Unassembled WGS sequence"/>
</dbReference>